<sequence>MSSRYSRPTDELVALGPHVYDPSTMTEVDKECILVDCCEYVDWHWARSPFGAAARRDLVAGVRQQDNWKVRYELAAKHEKEEQARAEARSLLLCYETPGDWVLCASAAARLKYGTAPPAFHPDHGFLDLKQQLALKLSVLREEWWERASVAFDEALLACGVKKRSPLEAKIRVLDAMASLEDLASASRHGPAPIDTSGISGDEATVPQEPAATQGTAAPAPDATSAADGPGVAADDGAQSAAWGGDAEEPAPSDAPGLEFLSNVAAVTAPKRKASSYPLPEGRPPSAKRLAPDAPRQKNRVVAGHTMAEVIAYAHARPVTTLLAEVRLDCLSPWILEAKIFLSRVQLHVGRRWNELPQHRRERPVPCDNCVRLGIKCFDMVVANPLLPSKKPVLSCTGCYERRKGCAAASVLPSDCASWEQRDCWGERPLDQLTGEQRTLALRNHTAGAAAVRESDGSGAPLPFALDLLAAYYAQGRVEDAVLRLADGLPRGQLPVRLPQGMAQDICMSIVEESDAQVAAAAEREGGMVTTEPEAGPSRPRTRASQVPVAEEVDDDEDDLYLEE</sequence>
<evidence type="ECO:0000313" key="3">
    <source>
        <dbReference type="Proteomes" id="UP000323386"/>
    </source>
</evidence>
<protein>
    <submittedName>
        <fullName evidence="2">Uncharacterized protein</fullName>
    </submittedName>
</protein>
<evidence type="ECO:0000256" key="1">
    <source>
        <dbReference type="SAM" id="MobiDB-lite"/>
    </source>
</evidence>
<name>A0A5C3ETG5_9BASI</name>
<feature type="region of interest" description="Disordered" evidence="1">
    <location>
        <begin position="271"/>
        <end position="297"/>
    </location>
</feature>
<feature type="region of interest" description="Disordered" evidence="1">
    <location>
        <begin position="520"/>
        <end position="564"/>
    </location>
</feature>
<organism evidence="2 3">
    <name type="scientific">Pseudozyma flocculosa</name>
    <dbReference type="NCBI Taxonomy" id="84751"/>
    <lineage>
        <taxon>Eukaryota</taxon>
        <taxon>Fungi</taxon>
        <taxon>Dikarya</taxon>
        <taxon>Basidiomycota</taxon>
        <taxon>Ustilaginomycotina</taxon>
        <taxon>Ustilaginomycetes</taxon>
        <taxon>Ustilaginales</taxon>
        <taxon>Ustilaginaceae</taxon>
        <taxon>Pseudozyma</taxon>
    </lineage>
</organism>
<proteinExistence type="predicted"/>
<evidence type="ECO:0000313" key="2">
    <source>
        <dbReference type="EMBL" id="SPO35634.1"/>
    </source>
</evidence>
<dbReference type="Proteomes" id="UP000323386">
    <property type="component" value="Unassembled WGS sequence"/>
</dbReference>
<dbReference type="AlphaFoldDB" id="A0A5C3ETG5"/>
<keyword evidence="3" id="KW-1185">Reference proteome</keyword>
<feature type="compositionally biased region" description="Low complexity" evidence="1">
    <location>
        <begin position="210"/>
        <end position="238"/>
    </location>
</feature>
<reference evidence="2 3" key="1">
    <citation type="submission" date="2018-03" db="EMBL/GenBank/DDBJ databases">
        <authorList>
            <person name="Guldener U."/>
        </authorList>
    </citation>
    <scope>NUCLEOTIDE SEQUENCE [LARGE SCALE GENOMIC DNA]</scope>
    <source>
        <strain evidence="2 3">DAOM196992</strain>
    </source>
</reference>
<feature type="compositionally biased region" description="Acidic residues" evidence="1">
    <location>
        <begin position="551"/>
        <end position="564"/>
    </location>
</feature>
<accession>A0A5C3ETG5</accession>
<gene>
    <name evidence="2" type="ORF">PSFLO_01105</name>
</gene>
<dbReference type="EMBL" id="OOIP01000002">
    <property type="protein sequence ID" value="SPO35634.1"/>
    <property type="molecule type" value="Genomic_DNA"/>
</dbReference>
<feature type="region of interest" description="Disordered" evidence="1">
    <location>
        <begin position="185"/>
        <end position="257"/>
    </location>
</feature>